<sequence>MIKIKRALISVSDKRHVLELAKVLTQLNIEILSTGGTAKLIRDEGYAVIEVSEYTKFPEMLNGRVKTLHPIIYGGILAVRDNHEHVQTMEKHNIPEIDLVVVNLYPFEETIKNPNCTLEEAIENIDIGGPTMVRAAAKNYKSVAILTNPSDYSLLTEQLIKNNGMLEEDLLFTLSKKAFLHTAHYDAAISAYLNNNVTEDFPETMIQVMHKSLDMRYGENPHQKAAFYKEQNIKESSLSNFTQIQGKELSFNNLNDSDNAWECVKNFVDPTCVIVKHANPCGVCSSESIDKAYLGAFTTDPTSAFGGIIAFNKSIDAITASSIIKQFVEVIIAPEFSPEALKIFKTKENVRLLRVPIGSTKDSLDFKKIGGGWLVQSEDSYDININKCEVVSKKKPTEKQLIDMAFAWKIAQYVKSNAIVFCRNSQTIGVGAGQMSRIDSTKIAAIKAQHAGLSIKGSVVASDAFFPFRDGVDELASHGAQCVIQPGGSMRDQEVIDAADEHGLVMLFTKIRHFKH</sequence>
<keyword evidence="6 10" id="KW-0378">Hydrolase</keyword>
<dbReference type="PANTHER" id="PTHR11692">
    <property type="entry name" value="BIFUNCTIONAL PURINE BIOSYNTHESIS PROTEIN PURH"/>
    <property type="match status" value="1"/>
</dbReference>
<dbReference type="GO" id="GO:0005829">
    <property type="term" value="C:cytosol"/>
    <property type="evidence" value="ECO:0007669"/>
    <property type="project" value="TreeGrafter"/>
</dbReference>
<keyword evidence="4 10" id="KW-0808">Transferase</keyword>
<dbReference type="FunFam" id="3.40.140.20:FF:000001">
    <property type="entry name" value="Bifunctional purine biosynthesis protein PurH"/>
    <property type="match status" value="1"/>
</dbReference>
<dbReference type="UniPathway" id="UPA00074">
    <property type="reaction ID" value="UER00133"/>
</dbReference>
<dbReference type="GO" id="GO:0004643">
    <property type="term" value="F:phosphoribosylaminoimidazolecarboxamide formyltransferase activity"/>
    <property type="evidence" value="ECO:0007669"/>
    <property type="project" value="UniProtKB-UniRule"/>
</dbReference>
<keyword evidence="12" id="KW-0812">Transmembrane</keyword>
<evidence type="ECO:0000256" key="7">
    <source>
        <dbReference type="ARBA" id="ARBA00023268"/>
    </source>
</evidence>
<evidence type="ECO:0000256" key="4">
    <source>
        <dbReference type="ARBA" id="ARBA00022679"/>
    </source>
</evidence>
<dbReference type="InterPro" id="IPR002695">
    <property type="entry name" value="PurH-like"/>
</dbReference>
<dbReference type="EC" id="2.1.2.3" evidence="10"/>
<dbReference type="SUPFAM" id="SSF52335">
    <property type="entry name" value="Methylglyoxal synthase-like"/>
    <property type="match status" value="1"/>
</dbReference>
<proteinExistence type="inferred from homology"/>
<dbReference type="OrthoDB" id="9802065at2"/>
<evidence type="ECO:0000256" key="1">
    <source>
        <dbReference type="ARBA" id="ARBA00004844"/>
    </source>
</evidence>
<evidence type="ECO:0000313" key="13">
    <source>
        <dbReference type="Proteomes" id="UP000054262"/>
    </source>
</evidence>
<dbReference type="InterPro" id="IPR024051">
    <property type="entry name" value="AICAR_Tfase_dup_dom_sf"/>
</dbReference>
<dbReference type="CDD" id="cd01421">
    <property type="entry name" value="IMPCH"/>
    <property type="match status" value="1"/>
</dbReference>
<dbReference type="EC" id="3.5.4.10" evidence="10"/>
<evidence type="ECO:0000256" key="6">
    <source>
        <dbReference type="ARBA" id="ARBA00022801"/>
    </source>
</evidence>
<dbReference type="SUPFAM" id="SSF53927">
    <property type="entry name" value="Cytidine deaminase-like"/>
    <property type="match status" value="1"/>
</dbReference>
<gene>
    <name evidence="10" type="primary">purH</name>
    <name evidence="12" type="ORF">MB2181_06450</name>
</gene>
<dbReference type="AlphaFoldDB" id="A0P837"/>
<keyword evidence="12" id="KW-0472">Membrane</keyword>
<dbReference type="EMBL" id="AAUX01000001">
    <property type="protein sequence ID" value="EAV47697.1"/>
    <property type="molecule type" value="Genomic_DNA"/>
</dbReference>
<keyword evidence="13" id="KW-1185">Reference proteome</keyword>
<dbReference type="GO" id="GO:0003937">
    <property type="term" value="F:IMP cyclohydrolase activity"/>
    <property type="evidence" value="ECO:0007669"/>
    <property type="project" value="UniProtKB-UniRule"/>
</dbReference>
<dbReference type="FunFam" id="3.40.140.20:FF:000002">
    <property type="entry name" value="Bifunctional purine biosynthesis protein PurH"/>
    <property type="match status" value="1"/>
</dbReference>
<dbReference type="Proteomes" id="UP000054262">
    <property type="component" value="Unassembled WGS sequence"/>
</dbReference>
<dbReference type="Gene3D" id="3.40.140.20">
    <property type="match status" value="2"/>
</dbReference>
<comment type="domain">
    <text evidence="10">The IMP cyclohydrolase activity resides in the N-terminal region.</text>
</comment>
<dbReference type="FunFam" id="3.40.50.1380:FF:000001">
    <property type="entry name" value="Bifunctional purine biosynthesis protein PurH"/>
    <property type="match status" value="1"/>
</dbReference>
<comment type="similarity">
    <text evidence="3 10">Belongs to the PurH family.</text>
</comment>
<evidence type="ECO:0000313" key="12">
    <source>
        <dbReference type="EMBL" id="EAV47697.1"/>
    </source>
</evidence>
<evidence type="ECO:0000256" key="2">
    <source>
        <dbReference type="ARBA" id="ARBA00004954"/>
    </source>
</evidence>
<dbReference type="SMART" id="SM00851">
    <property type="entry name" value="MGS"/>
    <property type="match status" value="1"/>
</dbReference>
<keyword evidence="7 10" id="KW-0511">Multifunctional enzyme</keyword>
<dbReference type="NCBIfam" id="TIGR00355">
    <property type="entry name" value="purH"/>
    <property type="match status" value="1"/>
</dbReference>
<dbReference type="GO" id="GO:0006189">
    <property type="term" value="P:'de novo' IMP biosynthetic process"/>
    <property type="evidence" value="ECO:0007669"/>
    <property type="project" value="UniProtKB-UniRule"/>
</dbReference>
<dbReference type="PROSITE" id="PS51855">
    <property type="entry name" value="MGS"/>
    <property type="match status" value="1"/>
</dbReference>
<organism evidence="12 13">
    <name type="scientific">Methylophilales bacterium HTCC2181</name>
    <dbReference type="NCBI Taxonomy" id="383631"/>
    <lineage>
        <taxon>Bacteria</taxon>
        <taxon>Pseudomonadati</taxon>
        <taxon>Pseudomonadota</taxon>
        <taxon>Betaproteobacteria</taxon>
        <taxon>Nitrosomonadales</taxon>
        <taxon>OM43 clade</taxon>
    </lineage>
</organism>
<evidence type="ECO:0000256" key="5">
    <source>
        <dbReference type="ARBA" id="ARBA00022755"/>
    </source>
</evidence>
<reference evidence="12 13" key="1">
    <citation type="submission" date="2006-11" db="EMBL/GenBank/DDBJ databases">
        <authorList>
            <person name="Giovannoni S."/>
            <person name="Vergin K."/>
            <person name="Ferriera S."/>
            <person name="Johnson J."/>
            <person name="Kravitz S."/>
            <person name="Beeson K."/>
            <person name="Sutton G."/>
            <person name="Rogers Y.-H."/>
            <person name="Friedman R."/>
            <person name="Frazier M."/>
            <person name="Venter J.C."/>
        </authorList>
    </citation>
    <scope>NUCLEOTIDE SEQUENCE [LARGE SCALE GENOMIC DNA]</scope>
    <source>
        <strain evidence="12 13">HTCC2181</strain>
    </source>
</reference>
<dbReference type="NCBIfam" id="NF002049">
    <property type="entry name" value="PRK00881.1"/>
    <property type="match status" value="1"/>
</dbReference>
<dbReference type="InterPro" id="IPR036914">
    <property type="entry name" value="MGS-like_dom_sf"/>
</dbReference>
<evidence type="ECO:0000259" key="11">
    <source>
        <dbReference type="PROSITE" id="PS51855"/>
    </source>
</evidence>
<dbReference type="PIRSF" id="PIRSF000414">
    <property type="entry name" value="AICARFT_IMPCHas"/>
    <property type="match status" value="1"/>
</dbReference>
<feature type="domain" description="MGS-like" evidence="11">
    <location>
        <begin position="1"/>
        <end position="147"/>
    </location>
</feature>
<dbReference type="PANTHER" id="PTHR11692:SF0">
    <property type="entry name" value="BIFUNCTIONAL PURINE BIOSYNTHESIS PROTEIN ATIC"/>
    <property type="match status" value="1"/>
</dbReference>
<dbReference type="Pfam" id="PF01808">
    <property type="entry name" value="AICARFT_IMPCHas"/>
    <property type="match status" value="1"/>
</dbReference>
<dbReference type="Gene3D" id="3.40.50.1380">
    <property type="entry name" value="Methylglyoxal synthase-like domain"/>
    <property type="match status" value="1"/>
</dbReference>
<protein>
    <recommendedName>
        <fullName evidence="10">Bifunctional purine biosynthesis protein PurH</fullName>
    </recommendedName>
    <domain>
        <recommendedName>
            <fullName evidence="10">Phosphoribosylaminoimidazolecarboxamide formyltransferase</fullName>
            <ecNumber evidence="10">2.1.2.3</ecNumber>
        </recommendedName>
        <alternativeName>
            <fullName evidence="10">AICAR transformylase</fullName>
        </alternativeName>
    </domain>
    <domain>
        <recommendedName>
            <fullName evidence="10">IMP cyclohydrolase</fullName>
            <ecNumber evidence="10">3.5.4.10</ecNumber>
        </recommendedName>
        <alternativeName>
            <fullName evidence="10">ATIC</fullName>
        </alternativeName>
        <alternativeName>
            <fullName evidence="10">IMP synthase</fullName>
        </alternativeName>
        <alternativeName>
            <fullName evidence="10">Inosinicase</fullName>
        </alternativeName>
    </domain>
</protein>
<name>A0P837_9PROT</name>
<dbReference type="HAMAP" id="MF_00139">
    <property type="entry name" value="PurH"/>
    <property type="match status" value="1"/>
</dbReference>
<dbReference type="SMART" id="SM00798">
    <property type="entry name" value="AICARFT_IMPCHas"/>
    <property type="match status" value="1"/>
</dbReference>
<evidence type="ECO:0000256" key="3">
    <source>
        <dbReference type="ARBA" id="ARBA00007667"/>
    </source>
</evidence>
<comment type="caution">
    <text evidence="12">The sequence shown here is derived from an EMBL/GenBank/DDBJ whole genome shotgun (WGS) entry which is preliminary data.</text>
</comment>
<comment type="pathway">
    <text evidence="2 10">Purine metabolism; IMP biosynthesis via de novo pathway; 5-formamido-1-(5-phospho-D-ribosyl)imidazole-4-carboxamide from 5-amino-1-(5-phospho-D-ribosyl)imidazole-4-carboxamide (10-formyl THF route): step 1/1.</text>
</comment>
<comment type="catalytic activity">
    <reaction evidence="8 10">
        <text>(6R)-10-formyltetrahydrofolate + 5-amino-1-(5-phospho-beta-D-ribosyl)imidazole-4-carboxamide = 5-formamido-1-(5-phospho-D-ribosyl)imidazole-4-carboxamide + (6S)-5,6,7,8-tetrahydrofolate</text>
        <dbReference type="Rhea" id="RHEA:22192"/>
        <dbReference type="ChEBI" id="CHEBI:57453"/>
        <dbReference type="ChEBI" id="CHEBI:58467"/>
        <dbReference type="ChEBI" id="CHEBI:58475"/>
        <dbReference type="ChEBI" id="CHEBI:195366"/>
        <dbReference type="EC" id="2.1.2.3"/>
    </reaction>
</comment>
<comment type="pathway">
    <text evidence="1 10">Purine metabolism; IMP biosynthesis via de novo pathway; IMP from 5-formamido-1-(5-phospho-D-ribosyl)imidazole-4-carboxamide: step 1/1.</text>
</comment>
<dbReference type="InterPro" id="IPR011607">
    <property type="entry name" value="MGS-like_dom"/>
</dbReference>
<evidence type="ECO:0000256" key="9">
    <source>
        <dbReference type="ARBA" id="ARBA00050687"/>
    </source>
</evidence>
<dbReference type="InterPro" id="IPR016193">
    <property type="entry name" value="Cytidine_deaminase-like"/>
</dbReference>
<dbReference type="Pfam" id="PF02142">
    <property type="entry name" value="MGS"/>
    <property type="match status" value="1"/>
</dbReference>
<comment type="catalytic activity">
    <reaction evidence="9 10">
        <text>IMP + H2O = 5-formamido-1-(5-phospho-D-ribosyl)imidazole-4-carboxamide</text>
        <dbReference type="Rhea" id="RHEA:18445"/>
        <dbReference type="ChEBI" id="CHEBI:15377"/>
        <dbReference type="ChEBI" id="CHEBI:58053"/>
        <dbReference type="ChEBI" id="CHEBI:58467"/>
        <dbReference type="EC" id="3.5.4.10"/>
    </reaction>
</comment>
<keyword evidence="5 10" id="KW-0658">Purine biosynthesis</keyword>
<evidence type="ECO:0000256" key="8">
    <source>
        <dbReference type="ARBA" id="ARBA00050488"/>
    </source>
</evidence>
<accession>A0P837</accession>
<evidence type="ECO:0000256" key="10">
    <source>
        <dbReference type="HAMAP-Rule" id="MF_00139"/>
    </source>
</evidence>